<dbReference type="Proteomes" id="UP001617669">
    <property type="component" value="Unassembled WGS sequence"/>
</dbReference>
<dbReference type="GO" id="GO:0003743">
    <property type="term" value="F:translation initiation factor activity"/>
    <property type="evidence" value="ECO:0007669"/>
    <property type="project" value="UniProtKB-KW"/>
</dbReference>
<dbReference type="InterPro" id="IPR003491">
    <property type="entry name" value="REP-like_C"/>
</dbReference>
<proteinExistence type="predicted"/>
<dbReference type="RefSeq" id="WP_400883325.1">
    <property type="nucleotide sequence ID" value="NZ_JBIWXY010000002.1"/>
</dbReference>
<keyword evidence="2" id="KW-0396">Initiation factor</keyword>
<keyword evidence="2" id="KW-0648">Protein biosynthesis</keyword>
<evidence type="ECO:0000313" key="2">
    <source>
        <dbReference type="EMBL" id="MFJ5447010.1"/>
    </source>
</evidence>
<name>A0ABW8GNR9_9PROT</name>
<reference evidence="2 3" key="1">
    <citation type="submission" date="2024-11" db="EMBL/GenBank/DDBJ databases">
        <authorList>
            <person name="Kaparullina E.N."/>
            <person name="Delegan Y.A."/>
            <person name="Doronina N.V."/>
        </authorList>
    </citation>
    <scope>NUCLEOTIDE SEQUENCE [LARGE SCALE GENOMIC DNA]</scope>
    <source>
        <strain evidence="2 3">7sh_L</strain>
    </source>
</reference>
<accession>A0ABW8GNR9</accession>
<gene>
    <name evidence="2" type="ORF">ACIKP9_12280</name>
</gene>
<sequence>MASIKKRPILHADAHVLARARLTPDDFKKINAGLKESVNAMDAAIAAAFPAGVADGGAAVLASPLGNTGGKSINLVLEGGKIKEVLPRKHYSSKVCFIDWLNFTVHEDTFQVLEGAVTDQEVIMSVSMVCESLFGFGITSKRDKGANFYHTSYVLGENYGLVCYGGQRNSVLISLSGEGCAAARGAWERRTFDFLKSAINPKITRIDLTYDDVAGKLFTPESLVEHYDNGGFNCGGRNPDIEQRGNWKRPNGKGRSVYIGNRSNGKFFRGYEKGKQLGDADSPWMRLEVEFKSVDRVIPFDVLKFPHEYFAAAYPVFASFSDTAERILTVKKTVEISYERTKKWLKRQCGAAINLMLNVEGTAERVLELIKREGKLPKGVLPPSFRHVDSSMHHSPLDHMPLVMSVICEGI</sequence>
<protein>
    <submittedName>
        <fullName evidence="2">Replication initiation factor domain-containing protein</fullName>
    </submittedName>
</protein>
<dbReference type="EMBL" id="JBIWXY010000002">
    <property type="protein sequence ID" value="MFJ5447010.1"/>
    <property type="molecule type" value="Genomic_DNA"/>
</dbReference>
<comment type="caution">
    <text evidence="2">The sequence shown here is derived from an EMBL/GenBank/DDBJ whole genome shotgun (WGS) entry which is preliminary data.</text>
</comment>
<organism evidence="2 3">
    <name type="scientific">Methylobacillus methanolivorans</name>
    <dbReference type="NCBI Taxonomy" id="1848927"/>
    <lineage>
        <taxon>Bacteria</taxon>
        <taxon>Pseudomonadati</taxon>
        <taxon>Pseudomonadota</taxon>
        <taxon>Betaproteobacteria</taxon>
        <taxon>Nitrosomonadales</taxon>
        <taxon>Methylophilaceae</taxon>
        <taxon>Methylobacillus</taxon>
    </lineage>
</organism>
<evidence type="ECO:0000259" key="1">
    <source>
        <dbReference type="Pfam" id="PF02486"/>
    </source>
</evidence>
<evidence type="ECO:0000313" key="3">
    <source>
        <dbReference type="Proteomes" id="UP001617669"/>
    </source>
</evidence>
<feature type="domain" description="Replication initiation protein-like C-terminal" evidence="1">
    <location>
        <begin position="201"/>
        <end position="367"/>
    </location>
</feature>
<keyword evidence="3" id="KW-1185">Reference proteome</keyword>
<dbReference type="Pfam" id="PF02486">
    <property type="entry name" value="Rep_trans"/>
    <property type="match status" value="1"/>
</dbReference>